<name>A0A2T3ITI1_9GAMM</name>
<dbReference type="RefSeq" id="WP_107350789.1">
    <property type="nucleotide sequence ID" value="NZ_PYMH01000013.1"/>
</dbReference>
<dbReference type="AlphaFoldDB" id="A0A2T3ITI1"/>
<keyword evidence="2" id="KW-1185">Reference proteome</keyword>
<protein>
    <submittedName>
        <fullName evidence="1">Uncharacterized protein</fullName>
    </submittedName>
</protein>
<gene>
    <name evidence="1" type="ORF">C9I99_20950</name>
</gene>
<dbReference type="Proteomes" id="UP000241222">
    <property type="component" value="Unassembled WGS sequence"/>
</dbReference>
<comment type="caution">
    <text evidence="1">The sequence shown here is derived from an EMBL/GenBank/DDBJ whole genome shotgun (WGS) entry which is preliminary data.</text>
</comment>
<dbReference type="EMBL" id="PYMH01000013">
    <property type="protein sequence ID" value="PSU31658.1"/>
    <property type="molecule type" value="Genomic_DNA"/>
</dbReference>
<evidence type="ECO:0000313" key="1">
    <source>
        <dbReference type="EMBL" id="PSU31658.1"/>
    </source>
</evidence>
<accession>A0A2T3ITI1</accession>
<reference evidence="1 2" key="1">
    <citation type="submission" date="2018-03" db="EMBL/GenBank/DDBJ databases">
        <title>Whole genome sequencing of Histamine producing bacteria.</title>
        <authorList>
            <person name="Butler K."/>
        </authorList>
    </citation>
    <scope>NUCLEOTIDE SEQUENCE [LARGE SCALE GENOMIC DNA]</scope>
    <source>
        <strain evidence="1 2">JCM 13586</strain>
    </source>
</reference>
<organism evidence="1 2">
    <name type="scientific">Photobacterium lutimaris</name>
    <dbReference type="NCBI Taxonomy" id="388278"/>
    <lineage>
        <taxon>Bacteria</taxon>
        <taxon>Pseudomonadati</taxon>
        <taxon>Pseudomonadota</taxon>
        <taxon>Gammaproteobacteria</taxon>
        <taxon>Vibrionales</taxon>
        <taxon>Vibrionaceae</taxon>
        <taxon>Photobacterium</taxon>
    </lineage>
</organism>
<evidence type="ECO:0000313" key="2">
    <source>
        <dbReference type="Proteomes" id="UP000241222"/>
    </source>
</evidence>
<proteinExistence type="predicted"/>
<sequence>MVTQERCERQYQPQENNQAVFLQSPLESRTRSSIGYVTDVDKNELAKQAVELRHSKSLSFDPKTIDLTKVDIDDAMQLIQLAIEFGLVDEVETMLQSDTSIAFTILMNQLTDAIKQHMVAFTESTWNTLLATLEKETGIKAKAINRIKHKVLSRFPILNLNIGCSPLEHDTLESEHLAIRLYSEMYDEVPFAFNTVERYPEMQHCIELISNQSAFACTEQLQHYGYCYLFEYIEPTADSDPNHELELLKESDYFLDYGDYECMENEEEYREERYSEALFYIESYIEHLNVSPDRKKDVSPVYNWVENNMKTLTNTEIDYDGIPVFFAAVNNYHEILKGEAELHIMNGMEDFFCMTLQTKNSINILETLATNHLMLAILSGISLLKAENQK</sequence>